<dbReference type="SUPFAM" id="SSF51395">
    <property type="entry name" value="FMN-linked oxidoreductases"/>
    <property type="match status" value="1"/>
</dbReference>
<evidence type="ECO:0000313" key="1">
    <source>
        <dbReference type="EMBL" id="WGV16233.1"/>
    </source>
</evidence>
<dbReference type="EMBL" id="CP124535">
    <property type="protein sequence ID" value="WGV16233.1"/>
    <property type="molecule type" value="Genomic_DNA"/>
</dbReference>
<name>A0ABY8Q6G6_9RHOB</name>
<accession>A0ABY8Q6G6</accession>
<proteinExistence type="predicted"/>
<dbReference type="Proteomes" id="UP001230978">
    <property type="component" value="Chromosome"/>
</dbReference>
<dbReference type="RefSeq" id="WP_281466375.1">
    <property type="nucleotide sequence ID" value="NZ_CP124535.1"/>
</dbReference>
<keyword evidence="2" id="KW-1185">Reference proteome</keyword>
<reference evidence="1 2" key="1">
    <citation type="submission" date="2023-04" db="EMBL/GenBank/DDBJ databases">
        <title>YMD61, complete Genome.</title>
        <authorList>
            <person name="Zhang J."/>
        </authorList>
    </citation>
    <scope>NUCLEOTIDE SEQUENCE [LARGE SCALE GENOMIC DNA]</scope>
    <source>
        <strain evidence="1 2">YMD61</strain>
    </source>
</reference>
<evidence type="ECO:0000313" key="2">
    <source>
        <dbReference type="Proteomes" id="UP001230978"/>
    </source>
</evidence>
<sequence>MDRSAFHRLFKCPGPVVTPVIHVQDLRQTLGNIGHAVRLGAPGLFLINHDFPVEPFLPILRAARAECPDLWLGVNFLAQPGNLAFPVLGQLAQEGCVIDAYWADDARMDERQATQSEAESIAAIRAASGWKGLYFGGVCFKKQRPVDPTLNEHSARIARPFMDVVTTSGLATGHATDPSKIEDFRRGLGAAPLAIASGVTPENAADYAADVDCFLVATGINRKDDFYNIDPARLSALLDLTRAYGAPDDRS</sequence>
<protein>
    <submittedName>
        <fullName evidence="1">BtpA/SgcQ family protein</fullName>
    </submittedName>
</protein>
<organism evidence="1 2">
    <name type="scientific">Fuscovulum ytuae</name>
    <dbReference type="NCBI Taxonomy" id="3042299"/>
    <lineage>
        <taxon>Bacteria</taxon>
        <taxon>Pseudomonadati</taxon>
        <taxon>Pseudomonadota</taxon>
        <taxon>Alphaproteobacteria</taxon>
        <taxon>Rhodobacterales</taxon>
        <taxon>Paracoccaceae</taxon>
        <taxon>Fuscovulum</taxon>
    </lineage>
</organism>
<gene>
    <name evidence="1" type="ORF">QF092_18630</name>
</gene>